<gene>
    <name evidence="2" type="ORF">Arub01_29520</name>
</gene>
<keyword evidence="3" id="KW-1185">Reference proteome</keyword>
<accession>A0A9W6PXC6</accession>
<dbReference type="SUPFAM" id="SSF53335">
    <property type="entry name" value="S-adenosyl-L-methionine-dependent methyltransferases"/>
    <property type="match status" value="1"/>
</dbReference>
<dbReference type="InterPro" id="IPR013216">
    <property type="entry name" value="Methyltransf_11"/>
</dbReference>
<proteinExistence type="predicted"/>
<dbReference type="InterPro" id="IPR050508">
    <property type="entry name" value="Methyltransf_Superfamily"/>
</dbReference>
<dbReference type="AlphaFoldDB" id="A0A9W6PXC6"/>
<dbReference type="CDD" id="cd02440">
    <property type="entry name" value="AdoMet_MTases"/>
    <property type="match status" value="1"/>
</dbReference>
<evidence type="ECO:0000259" key="1">
    <source>
        <dbReference type="Pfam" id="PF08241"/>
    </source>
</evidence>
<reference evidence="2" key="1">
    <citation type="submission" date="2023-02" db="EMBL/GenBank/DDBJ databases">
        <title>Actinomadura rubrobrunea NBRC 14622.</title>
        <authorList>
            <person name="Ichikawa N."/>
            <person name="Sato H."/>
            <person name="Tonouchi N."/>
        </authorList>
    </citation>
    <scope>NUCLEOTIDE SEQUENCE</scope>
    <source>
        <strain evidence="2">NBRC 14622</strain>
    </source>
</reference>
<dbReference type="Proteomes" id="UP001165124">
    <property type="component" value="Unassembled WGS sequence"/>
</dbReference>
<dbReference type="InterPro" id="IPR029063">
    <property type="entry name" value="SAM-dependent_MTases_sf"/>
</dbReference>
<comment type="caution">
    <text evidence="2">The sequence shown here is derived from an EMBL/GenBank/DDBJ whole genome shotgun (WGS) entry which is preliminary data.</text>
</comment>
<dbReference type="Gene3D" id="3.40.50.150">
    <property type="entry name" value="Vaccinia Virus protein VP39"/>
    <property type="match status" value="1"/>
</dbReference>
<dbReference type="PANTHER" id="PTHR42912">
    <property type="entry name" value="METHYLTRANSFERASE"/>
    <property type="match status" value="1"/>
</dbReference>
<dbReference type="EMBL" id="BSRZ01000006">
    <property type="protein sequence ID" value="GLW64708.1"/>
    <property type="molecule type" value="Genomic_DNA"/>
</dbReference>
<feature type="domain" description="Methyltransferase type 11" evidence="1">
    <location>
        <begin position="54"/>
        <end position="153"/>
    </location>
</feature>
<name>A0A9W6PXC6_9ACTN</name>
<dbReference type="GO" id="GO:0008757">
    <property type="term" value="F:S-adenosylmethionine-dependent methyltransferase activity"/>
    <property type="evidence" value="ECO:0007669"/>
    <property type="project" value="InterPro"/>
</dbReference>
<evidence type="ECO:0000313" key="2">
    <source>
        <dbReference type="EMBL" id="GLW64708.1"/>
    </source>
</evidence>
<dbReference type="Pfam" id="PF08241">
    <property type="entry name" value="Methyltransf_11"/>
    <property type="match status" value="1"/>
</dbReference>
<dbReference type="PANTHER" id="PTHR42912:SF95">
    <property type="entry name" value="METHYLTRANSFERASE TYPE 11 DOMAIN-CONTAINING PROTEIN"/>
    <property type="match status" value="1"/>
</dbReference>
<organism evidence="2 3">
    <name type="scientific">Actinomadura rubrobrunea</name>
    <dbReference type="NCBI Taxonomy" id="115335"/>
    <lineage>
        <taxon>Bacteria</taxon>
        <taxon>Bacillati</taxon>
        <taxon>Actinomycetota</taxon>
        <taxon>Actinomycetes</taxon>
        <taxon>Streptosporangiales</taxon>
        <taxon>Thermomonosporaceae</taxon>
        <taxon>Actinomadura</taxon>
    </lineage>
</organism>
<protein>
    <recommendedName>
        <fullName evidence="1">Methyltransferase type 11 domain-containing protein</fullName>
    </recommendedName>
</protein>
<sequence length="204" mass="22268">MEELRSWAGEGANTSPFALPQGLAGRLAISVMRWSNPQREVLDVLGVRDGERVLEVGYGPGRLIRLLARHTGASAIHGVDPSETARDAAIKANRAAVKEGRVVLGLGTAERTGLPDASFDRVVSVNNVAIWPDLDAGLRELRRVVRPGGTVLIAWHGGTAPSRITARLQLTEEQLTRIEDALRRLFSDVARRRLKDLEVFLATR</sequence>
<evidence type="ECO:0000313" key="3">
    <source>
        <dbReference type="Proteomes" id="UP001165124"/>
    </source>
</evidence>